<dbReference type="STRING" id="714943.Mucpa_0471"/>
<name>H1XZ80_9SPHI</name>
<keyword evidence="3" id="KW-1185">Reference proteome</keyword>
<keyword evidence="1" id="KW-0812">Transmembrane</keyword>
<evidence type="ECO:0000256" key="1">
    <source>
        <dbReference type="SAM" id="Phobius"/>
    </source>
</evidence>
<proteinExistence type="predicted"/>
<protein>
    <submittedName>
        <fullName evidence="2">Uncharacterized protein</fullName>
    </submittedName>
</protein>
<evidence type="ECO:0000313" key="2">
    <source>
        <dbReference type="EMBL" id="EHQ24665.1"/>
    </source>
</evidence>
<feature type="transmembrane region" description="Helical" evidence="1">
    <location>
        <begin position="49"/>
        <end position="72"/>
    </location>
</feature>
<accession>H1XZ80</accession>
<dbReference type="AlphaFoldDB" id="H1XZ80"/>
<dbReference type="HOGENOM" id="CLU_198272_1_0_10"/>
<dbReference type="RefSeq" id="WP_008504211.1">
    <property type="nucleotide sequence ID" value="NZ_CM001403.1"/>
</dbReference>
<dbReference type="EMBL" id="CM001403">
    <property type="protein sequence ID" value="EHQ24665.1"/>
    <property type="molecule type" value="Genomic_DNA"/>
</dbReference>
<dbReference type="Proteomes" id="UP000002774">
    <property type="component" value="Chromosome"/>
</dbReference>
<dbReference type="OrthoDB" id="799517at2"/>
<keyword evidence="1" id="KW-0472">Membrane</keyword>
<organism evidence="2 3">
    <name type="scientific">Mucilaginibacter paludis DSM 18603</name>
    <dbReference type="NCBI Taxonomy" id="714943"/>
    <lineage>
        <taxon>Bacteria</taxon>
        <taxon>Pseudomonadati</taxon>
        <taxon>Bacteroidota</taxon>
        <taxon>Sphingobacteriia</taxon>
        <taxon>Sphingobacteriales</taxon>
        <taxon>Sphingobacteriaceae</taxon>
        <taxon>Mucilaginibacter</taxon>
    </lineage>
</organism>
<gene>
    <name evidence="2" type="ORF">Mucpa_0471</name>
</gene>
<evidence type="ECO:0000313" key="3">
    <source>
        <dbReference type="Proteomes" id="UP000002774"/>
    </source>
</evidence>
<reference evidence="2" key="1">
    <citation type="submission" date="2011-09" db="EMBL/GenBank/DDBJ databases">
        <title>The permanent draft genome of Mucilaginibacter paludis DSM 18603.</title>
        <authorList>
            <consortium name="US DOE Joint Genome Institute (JGI-PGF)"/>
            <person name="Lucas S."/>
            <person name="Han J."/>
            <person name="Lapidus A."/>
            <person name="Bruce D."/>
            <person name="Goodwin L."/>
            <person name="Pitluck S."/>
            <person name="Peters L."/>
            <person name="Kyrpides N."/>
            <person name="Mavromatis K."/>
            <person name="Ivanova N."/>
            <person name="Mikhailova N."/>
            <person name="Held B."/>
            <person name="Detter J.C."/>
            <person name="Tapia R."/>
            <person name="Han C."/>
            <person name="Land M."/>
            <person name="Hauser L."/>
            <person name="Markowitz V."/>
            <person name="Cheng J.-F."/>
            <person name="Hugenholtz P."/>
            <person name="Woyke T."/>
            <person name="Wu D."/>
            <person name="Tindall B."/>
            <person name="Brambilla E."/>
            <person name="Klenk H.-P."/>
            <person name="Eisen J.A."/>
        </authorList>
    </citation>
    <scope>NUCLEOTIDE SEQUENCE [LARGE SCALE GENOMIC DNA]</scope>
    <source>
        <strain evidence="2">DSM 18603</strain>
    </source>
</reference>
<keyword evidence="1" id="KW-1133">Transmembrane helix</keyword>
<sequence length="74" mass="8416">MRLFTKRKTGSNIANHPSLKVGLLIAEKQRKAADYLSRKTQYWNRNSKIVALVIFCLLFGGACLLLLIKAIIHF</sequence>